<feature type="transmembrane region" description="Helical" evidence="13">
    <location>
        <begin position="516"/>
        <end position="537"/>
    </location>
</feature>
<feature type="binding site" evidence="12">
    <location>
        <position position="48"/>
    </location>
    <ligand>
        <name>Mg(2+)</name>
        <dbReference type="ChEBI" id="CHEBI:18420"/>
        <label>2</label>
    </ligand>
</feature>
<evidence type="ECO:0000256" key="11">
    <source>
        <dbReference type="PIRSR" id="PIRSR603373-1"/>
    </source>
</evidence>
<feature type="transmembrane region" description="Helical" evidence="13">
    <location>
        <begin position="467"/>
        <end position="486"/>
    </location>
</feature>
<feature type="binding site" evidence="12">
    <location>
        <position position="47"/>
    </location>
    <ligand>
        <name>Mg(2+)</name>
        <dbReference type="ChEBI" id="CHEBI:18420"/>
        <label>2</label>
    </ligand>
</feature>
<dbReference type="GO" id="GO:0015093">
    <property type="term" value="F:ferrous iron transmembrane transporter activity"/>
    <property type="evidence" value="ECO:0007669"/>
    <property type="project" value="UniProtKB-UniRule"/>
</dbReference>
<dbReference type="GO" id="GO:0005525">
    <property type="term" value="F:GTP binding"/>
    <property type="evidence" value="ECO:0007669"/>
    <property type="project" value="UniProtKB-KW"/>
</dbReference>
<comment type="caution">
    <text evidence="16">The sequence shown here is derived from an EMBL/GenBank/DDBJ whole genome shotgun (WGS) entry which is preliminary data.</text>
</comment>
<feature type="transmembrane region" description="Helical" evidence="13">
    <location>
        <begin position="558"/>
        <end position="577"/>
    </location>
</feature>
<dbReference type="InterPro" id="IPR003373">
    <property type="entry name" value="Fe2_transport_prot-B"/>
</dbReference>
<dbReference type="PROSITE" id="PS51711">
    <property type="entry name" value="G_FEOB"/>
    <property type="match status" value="1"/>
</dbReference>
<evidence type="ECO:0000256" key="9">
    <source>
        <dbReference type="ARBA" id="ARBA00023136"/>
    </source>
</evidence>
<keyword evidence="9 13" id="KW-0472">Membrane</keyword>
<dbReference type="EMBL" id="WQPS01000016">
    <property type="protein sequence ID" value="MBT9810905.1"/>
    <property type="molecule type" value="Genomic_DNA"/>
</dbReference>
<evidence type="ECO:0000256" key="3">
    <source>
        <dbReference type="ARBA" id="ARBA00022448"/>
    </source>
</evidence>
<dbReference type="InterPro" id="IPR030389">
    <property type="entry name" value="G_FEOB_dom"/>
</dbReference>
<feature type="binding site" evidence="11">
    <location>
        <begin position="33"/>
        <end position="40"/>
    </location>
    <ligand>
        <name>GTP</name>
        <dbReference type="ChEBI" id="CHEBI:37565"/>
        <label>1</label>
    </ligand>
</feature>
<name>A0AA41FG79_9FIRM</name>
<keyword evidence="12" id="KW-0460">Magnesium</keyword>
<feature type="region of interest" description="Disordered" evidence="14">
    <location>
        <begin position="192"/>
        <end position="263"/>
    </location>
</feature>
<keyword evidence="5 13" id="KW-0812">Transmembrane</keyword>
<dbReference type="InterPro" id="IPR011642">
    <property type="entry name" value="Gate_dom"/>
</dbReference>
<feature type="compositionally biased region" description="Basic and acidic residues" evidence="14">
    <location>
        <begin position="245"/>
        <end position="256"/>
    </location>
</feature>
<evidence type="ECO:0000256" key="8">
    <source>
        <dbReference type="ARBA" id="ARBA00023134"/>
    </source>
</evidence>
<dbReference type="CDD" id="cd01879">
    <property type="entry name" value="FeoB"/>
    <property type="match status" value="1"/>
</dbReference>
<dbReference type="GO" id="GO:0046872">
    <property type="term" value="F:metal ion binding"/>
    <property type="evidence" value="ECO:0007669"/>
    <property type="project" value="UniProtKB-KW"/>
</dbReference>
<keyword evidence="12" id="KW-0479">Metal-binding</keyword>
<gene>
    <name evidence="16" type="primary">feoB</name>
    <name evidence="16" type="ORF">GPL26_14850</name>
</gene>
<reference evidence="16" key="1">
    <citation type="journal article" date="2021" name="Gut Microbes">
        <title>A synthetic consortium of 100 gut commensals modulates the composition and function in a colon model of the microbiome of elderly subjects.</title>
        <authorList>
            <person name="Perez M."/>
            <person name="Ntemiri A."/>
            <person name="Tan H."/>
            <person name="Harris H.M.B."/>
            <person name="Roager H.M."/>
            <person name="Ribiere C."/>
            <person name="O'Toole P.W."/>
        </authorList>
    </citation>
    <scope>NUCLEOTIDE SEQUENCE</scope>
    <source>
        <strain evidence="16">MCC335</strain>
    </source>
</reference>
<organism evidence="16 17">
    <name type="scientific">Enterocloster citroniae</name>
    <dbReference type="NCBI Taxonomy" id="358743"/>
    <lineage>
        <taxon>Bacteria</taxon>
        <taxon>Bacillati</taxon>
        <taxon>Bacillota</taxon>
        <taxon>Clostridia</taxon>
        <taxon>Lachnospirales</taxon>
        <taxon>Lachnospiraceae</taxon>
        <taxon>Enterocloster</taxon>
    </lineage>
</organism>
<comment type="function">
    <text evidence="1 13">Probable transporter of a GTP-driven Fe(2+) uptake system.</text>
</comment>
<dbReference type="GO" id="GO:0005886">
    <property type="term" value="C:plasma membrane"/>
    <property type="evidence" value="ECO:0007669"/>
    <property type="project" value="UniProtKB-SubCell"/>
</dbReference>
<dbReference type="PANTHER" id="PTHR43185:SF2">
    <property type="entry name" value="FERROUS IRON TRANSPORT PROTEIN B"/>
    <property type="match status" value="1"/>
</dbReference>
<dbReference type="RefSeq" id="WP_215630158.1">
    <property type="nucleotide sequence ID" value="NZ_CAUCMW010000024.1"/>
</dbReference>
<dbReference type="Pfam" id="PF17910">
    <property type="entry name" value="FeoB_Cyto"/>
    <property type="match status" value="1"/>
</dbReference>
<feature type="transmembrane region" description="Helical" evidence="13">
    <location>
        <begin position="404"/>
        <end position="422"/>
    </location>
</feature>
<evidence type="ECO:0000256" key="5">
    <source>
        <dbReference type="ARBA" id="ARBA00022692"/>
    </source>
</evidence>
<dbReference type="Pfam" id="PF02421">
    <property type="entry name" value="FeoB_N"/>
    <property type="match status" value="1"/>
</dbReference>
<protein>
    <recommendedName>
        <fullName evidence="10 13">Ferrous iron transport protein B</fullName>
    </recommendedName>
</protein>
<feature type="compositionally biased region" description="Acidic residues" evidence="14">
    <location>
        <begin position="215"/>
        <end position="243"/>
    </location>
</feature>
<comment type="subcellular location">
    <subcellularLocation>
        <location evidence="2 13">Cell membrane</location>
        <topology evidence="2 13">Multi-pass membrane protein</topology>
    </subcellularLocation>
</comment>
<evidence type="ECO:0000256" key="6">
    <source>
        <dbReference type="ARBA" id="ARBA00022741"/>
    </source>
</evidence>
<dbReference type="Gene3D" id="1.10.287.1770">
    <property type="match status" value="1"/>
</dbReference>
<dbReference type="Pfam" id="PF07670">
    <property type="entry name" value="Gate"/>
    <property type="match status" value="2"/>
</dbReference>
<dbReference type="PANTHER" id="PTHR43185">
    <property type="entry name" value="FERROUS IRON TRANSPORT PROTEIN B"/>
    <property type="match status" value="1"/>
</dbReference>
<dbReference type="Pfam" id="PF07664">
    <property type="entry name" value="FeoB_C"/>
    <property type="match status" value="1"/>
</dbReference>
<evidence type="ECO:0000256" key="7">
    <source>
        <dbReference type="ARBA" id="ARBA00022989"/>
    </source>
</evidence>
<evidence type="ECO:0000256" key="13">
    <source>
        <dbReference type="RuleBase" id="RU362098"/>
    </source>
</evidence>
<keyword evidence="8 11" id="KW-0342">GTP-binding</keyword>
<keyword evidence="7 13" id="KW-1133">Transmembrane helix</keyword>
<feature type="transmembrane region" description="Helical" evidence="13">
    <location>
        <begin position="691"/>
        <end position="716"/>
    </location>
</feature>
<feature type="domain" description="FeoB-type G" evidence="15">
    <location>
        <begin position="26"/>
        <end position="188"/>
    </location>
</feature>
<keyword evidence="13" id="KW-0408">Iron</keyword>
<dbReference type="AlphaFoldDB" id="A0AA41FG79"/>
<evidence type="ECO:0000256" key="2">
    <source>
        <dbReference type="ARBA" id="ARBA00004651"/>
    </source>
</evidence>
<evidence type="ECO:0000256" key="1">
    <source>
        <dbReference type="ARBA" id="ARBA00003926"/>
    </source>
</evidence>
<evidence type="ECO:0000313" key="16">
    <source>
        <dbReference type="EMBL" id="MBT9810905.1"/>
    </source>
</evidence>
<comment type="similarity">
    <text evidence="13">Belongs to the TRAFAC class TrmE-Era-EngA-EngB-Septin-like GTPase superfamily. FeoB GTPase (TC 9.A.8) family.</text>
</comment>
<evidence type="ECO:0000256" key="4">
    <source>
        <dbReference type="ARBA" id="ARBA00022475"/>
    </source>
</evidence>
<feature type="transmembrane region" description="Helical" evidence="13">
    <location>
        <begin position="442"/>
        <end position="460"/>
    </location>
</feature>
<keyword evidence="4" id="KW-1003">Cell membrane</keyword>
<dbReference type="Proteomes" id="UP000708338">
    <property type="component" value="Unassembled WGS sequence"/>
</dbReference>
<proteinExistence type="inferred from homology"/>
<feature type="transmembrane region" description="Helical" evidence="13">
    <location>
        <begin position="640"/>
        <end position="662"/>
    </location>
</feature>
<feature type="binding site" evidence="11">
    <location>
        <begin position="79"/>
        <end position="82"/>
    </location>
    <ligand>
        <name>GTP</name>
        <dbReference type="ChEBI" id="CHEBI:37565"/>
        <label>1</label>
    </ligand>
</feature>
<sequence>MGLTKQSVGMGAVDSGLEIKKQTPEDKVIAIAGNPNVGKSTLFNNLTGMNQHTGNWPGKTVTNAQGYCKTGKNGYVLVDIPGTYSLMAHSAEEEVARNFICFGKSDGVVVVCDATCLERNLNLVLQTMEISDRVLVCVNLLDEAARKNITIDLDLLSEKLGVPVVGTVARKKKSLERFLAKLDELVGQPAADQADNLPADPISDPADHPINDPIADPEDDPMEDLVDDLMEDFMDSPADDPADDPLPKDPAGKSEDDPSAQSMESSMAVPIINTGGSGHFQIQYSPIIEQAISMAEPAVRAQVGGKLNSRWLTLKLLDSDPSLMKELKEYLGENILEKPQVAQALEQANGHLAKYGVTREILKDRVVAALVASAEKVCRDTVHFNKNGYNEGDRKLDHVLTSRFTGYPVMIGMLAVVFWLTITGANYPSQMLADALFRVQDLLTEAFMAMGAPQWLHGLLILGVFRVLAWVVSVMLPPMAIFFPLFTLLEDSGYLPRIAYNLDKPFKSCHACGKQALTMCMGFGCNAAGIVGCRIIDSPRERIIAMITNNFVPCNGRFPTLIAIISMFFVGVSGGAFESLLSALLLTMFIVLGVFMTFAVSKALSMTVLKGMPSSFTLELPPYRRPQIGKVIVRSIFDRTLFVLGRAIVVAAPAGLLIWIMANVQVGGITLLAHCSGFLDPFAHMLGMDGVILMAFILGLPANEIVIPIIIMAYMAQGSILDFESLTQLKELLVNNGWTWITAVSTMLFSLMHWPCTTTLLTIRKESGSLKWTIMSFLIPTVCGIVICFAFNCVAQMFI</sequence>
<accession>A0AA41FG79</accession>
<dbReference type="InterPro" id="IPR027417">
    <property type="entry name" value="P-loop_NTPase"/>
</dbReference>
<dbReference type="NCBIfam" id="TIGR00437">
    <property type="entry name" value="feoB"/>
    <property type="match status" value="1"/>
</dbReference>
<feature type="binding site" evidence="12">
    <location>
        <position position="44"/>
    </location>
    <ligand>
        <name>Mg(2+)</name>
        <dbReference type="ChEBI" id="CHEBI:18420"/>
        <label>2</label>
    </ligand>
</feature>
<dbReference type="Gene3D" id="3.40.50.300">
    <property type="entry name" value="P-loop containing nucleotide triphosphate hydrolases"/>
    <property type="match status" value="1"/>
</dbReference>
<feature type="transmembrane region" description="Helical" evidence="13">
    <location>
        <begin position="737"/>
        <end position="754"/>
    </location>
</feature>
<evidence type="ECO:0000256" key="12">
    <source>
        <dbReference type="PIRSR" id="PIRSR603373-2"/>
    </source>
</evidence>
<keyword evidence="13" id="KW-0410">Iron transport</keyword>
<feature type="transmembrane region" description="Helical" evidence="13">
    <location>
        <begin position="583"/>
        <end position="604"/>
    </location>
</feature>
<dbReference type="InterPro" id="IPR041069">
    <property type="entry name" value="FeoB_Cyto"/>
</dbReference>
<dbReference type="InterPro" id="IPR050860">
    <property type="entry name" value="FeoB_GTPase"/>
</dbReference>
<evidence type="ECO:0000259" key="15">
    <source>
        <dbReference type="PROSITE" id="PS51711"/>
    </source>
</evidence>
<dbReference type="InterPro" id="IPR011640">
    <property type="entry name" value="Fe2_transport_prot_B_C"/>
</dbReference>
<keyword evidence="13" id="KW-0406">Ion transport</keyword>
<evidence type="ECO:0000313" key="17">
    <source>
        <dbReference type="Proteomes" id="UP000708338"/>
    </source>
</evidence>
<dbReference type="SUPFAM" id="SSF52540">
    <property type="entry name" value="P-loop containing nucleoside triphosphate hydrolases"/>
    <property type="match status" value="1"/>
</dbReference>
<feature type="binding site" evidence="11">
    <location>
        <begin position="139"/>
        <end position="142"/>
    </location>
    <ligand>
        <name>GTP</name>
        <dbReference type="ChEBI" id="CHEBI:37565"/>
        <label>1</label>
    </ligand>
</feature>
<keyword evidence="3 13" id="KW-0813">Transport</keyword>
<keyword evidence="6 11" id="KW-0547">Nucleotide-binding</keyword>
<evidence type="ECO:0000256" key="10">
    <source>
        <dbReference type="NCBIfam" id="TIGR00437"/>
    </source>
</evidence>
<feature type="transmembrane region" description="Helical" evidence="13">
    <location>
        <begin position="774"/>
        <end position="795"/>
    </location>
</feature>
<evidence type="ECO:0000256" key="14">
    <source>
        <dbReference type="SAM" id="MobiDB-lite"/>
    </source>
</evidence>